<dbReference type="GO" id="GO:0004386">
    <property type="term" value="F:helicase activity"/>
    <property type="evidence" value="ECO:0007669"/>
    <property type="project" value="UniProtKB-KW"/>
</dbReference>
<sequence>MCCHVIDINSTQQSQTDVNEWDSLFLNLILCSGNDLYTCISNSIGKEFLLLSEVPEYVLVSSQTFHVTYSASFGGDLFRNATMLPYYSLEDSLNSLFFNSQYQYCLLTINSNCVSIIKTSEGLYKVFDPHSRDTYGIPDPNGKCVLVSIDSIGNLVTYFQNTIPVRSVTPFEIKGVTVELMAFESAEQTDTSGQKANTNRASYKRRQTTESASHKQAWLENARIYKKRKQPEKEVRNLQNQGDYLERFDITNGAKCTICKEAWPVKASSKISETYVCQRCSRDKKSPRKFSFENSMIPSPQPVQLQGLTQVEEMLIARALPIMRVYIKPGGQRGYSGHCVNLPQSITELATSLPRYPRALSVILVKVKGKNNTFKDVKVRREKVHNALLWLIQNNPLYAELEIDTDALNSLPENGVPTDLMAVETEDDIINDSDMMPDEGPLTDNPDEDIVYNNSTEFSSFLPVGEQQVQEKEAVRNQLSGNGAIAWPTVGDQALNEYQISCLATMAFPTLFPDAKGDPTNESLLRDVSFAERIKHLIKYGEFIDSKWVYCFAKHPRFSYWALNMIQRKRILQQSGIFLKQNPGEAHLTIDELREMAAGNNSAAFMSKISRYIGNISGSNAYWNKVREELKAIITNVGAPTIFFTFSSADMHWPELHSLLGTDTANSSSDIRRQNVINNPHVVDWFFTQRLECFIKHWLYNTLGAKWHWFRYEYQGRGSIHCHGTAKLNNDPGLCQLTQTALKGFLSQKVKDENSILIDTTELDQDIEAGQKAADTVCQYVDWLLSTVNPNPPDENIWIRPNIHPCQKCHGDITDEEQNSDYIDLLNMVQRHTRCSTSYCLRKKSNESELKCRFHFPFDHCPQTKLEFEKVNSKDDNMHYKARVVTRRNDSRVNNHQQVQLQGWRANCDVQVVIDHYACVEYLTKYAAKGEPRSS</sequence>
<dbReference type="OrthoDB" id="5969700at2759"/>
<keyword evidence="2" id="KW-0378">Hydrolase</keyword>
<dbReference type="InterPro" id="IPR038765">
    <property type="entry name" value="Papain-like_cys_pep_sf"/>
</dbReference>
<dbReference type="SUPFAM" id="SSF54001">
    <property type="entry name" value="Cysteine proteinases"/>
    <property type="match status" value="1"/>
</dbReference>
<organism evidence="2 3">
    <name type="scientific">Paramuricea clavata</name>
    <name type="common">Red gorgonian</name>
    <name type="synonym">Violescent sea-whip</name>
    <dbReference type="NCBI Taxonomy" id="317549"/>
    <lineage>
        <taxon>Eukaryota</taxon>
        <taxon>Metazoa</taxon>
        <taxon>Cnidaria</taxon>
        <taxon>Anthozoa</taxon>
        <taxon>Octocorallia</taxon>
        <taxon>Malacalcyonacea</taxon>
        <taxon>Plexauridae</taxon>
        <taxon>Paramuricea</taxon>
    </lineage>
</organism>
<keyword evidence="2" id="KW-0547">Nucleotide-binding</keyword>
<evidence type="ECO:0000313" key="2">
    <source>
        <dbReference type="EMBL" id="CAB4014743.1"/>
    </source>
</evidence>
<dbReference type="Pfam" id="PF14214">
    <property type="entry name" value="Helitron_like_N"/>
    <property type="match status" value="1"/>
</dbReference>
<dbReference type="Pfam" id="PF20209">
    <property type="entry name" value="DUF6570"/>
    <property type="match status" value="1"/>
</dbReference>
<dbReference type="Proteomes" id="UP001152795">
    <property type="component" value="Unassembled WGS sequence"/>
</dbReference>
<feature type="compositionally biased region" description="Polar residues" evidence="1">
    <location>
        <begin position="189"/>
        <end position="201"/>
    </location>
</feature>
<dbReference type="PANTHER" id="PTHR40552:SF6">
    <property type="entry name" value="FI09606P-RELATED"/>
    <property type="match status" value="1"/>
</dbReference>
<accession>A0A6S7ICL0</accession>
<name>A0A6S7ICL0_PARCT</name>
<keyword evidence="2" id="KW-0067">ATP-binding</keyword>
<reference evidence="2" key="1">
    <citation type="submission" date="2020-04" db="EMBL/GenBank/DDBJ databases">
        <authorList>
            <person name="Alioto T."/>
            <person name="Alioto T."/>
            <person name="Gomez Garrido J."/>
        </authorList>
    </citation>
    <scope>NUCLEOTIDE SEQUENCE</scope>
    <source>
        <strain evidence="2">A484AB</strain>
    </source>
</reference>
<dbReference type="InterPro" id="IPR025476">
    <property type="entry name" value="Helitron_helicase-like"/>
</dbReference>
<dbReference type="EMBL" id="CACRXK020008427">
    <property type="protein sequence ID" value="CAB4014743.1"/>
    <property type="molecule type" value="Genomic_DNA"/>
</dbReference>
<comment type="caution">
    <text evidence="2">The sequence shown here is derived from an EMBL/GenBank/DDBJ whole genome shotgun (WGS) entry which is preliminary data.</text>
</comment>
<evidence type="ECO:0000256" key="1">
    <source>
        <dbReference type="SAM" id="MobiDB-lite"/>
    </source>
</evidence>
<proteinExistence type="predicted"/>
<feature type="non-terminal residue" evidence="2">
    <location>
        <position position="935"/>
    </location>
</feature>
<keyword evidence="2" id="KW-0347">Helicase</keyword>
<evidence type="ECO:0000313" key="3">
    <source>
        <dbReference type="Proteomes" id="UP001152795"/>
    </source>
</evidence>
<dbReference type="AlphaFoldDB" id="A0A6S7ICL0"/>
<dbReference type="Gene3D" id="3.90.70.120">
    <property type="match status" value="1"/>
</dbReference>
<dbReference type="PANTHER" id="PTHR40552">
    <property type="entry name" value="AT05186P-RELATED"/>
    <property type="match status" value="1"/>
</dbReference>
<gene>
    <name evidence="2" type="ORF">PACLA_8A004885</name>
</gene>
<protein>
    <submittedName>
        <fullName evidence="2">ATP-dependent DNA helicase PIF1</fullName>
    </submittedName>
</protein>
<feature type="region of interest" description="Disordered" evidence="1">
    <location>
        <begin position="189"/>
        <end position="215"/>
    </location>
</feature>
<dbReference type="InterPro" id="IPR046700">
    <property type="entry name" value="DUF6570"/>
</dbReference>
<keyword evidence="3" id="KW-1185">Reference proteome</keyword>